<dbReference type="PROSITE" id="PS51257">
    <property type="entry name" value="PROKAR_LIPOPROTEIN"/>
    <property type="match status" value="1"/>
</dbReference>
<protein>
    <submittedName>
        <fullName evidence="1">Uncharacterized protein</fullName>
    </submittedName>
</protein>
<reference evidence="1" key="1">
    <citation type="journal article" date="2020" name="mSystems">
        <title>Genome- and Community-Level Interaction Insights into Carbon Utilization and Element Cycling Functions of Hydrothermarchaeota in Hydrothermal Sediment.</title>
        <authorList>
            <person name="Zhou Z."/>
            <person name="Liu Y."/>
            <person name="Xu W."/>
            <person name="Pan J."/>
            <person name="Luo Z.H."/>
            <person name="Li M."/>
        </authorList>
    </citation>
    <scope>NUCLEOTIDE SEQUENCE [LARGE SCALE GENOMIC DNA]</scope>
    <source>
        <strain evidence="1">HyVt-493</strain>
    </source>
</reference>
<dbReference type="AlphaFoldDB" id="A0A7V2SXZ1"/>
<evidence type="ECO:0000313" key="1">
    <source>
        <dbReference type="EMBL" id="HFC91542.1"/>
    </source>
</evidence>
<comment type="caution">
    <text evidence="1">The sequence shown here is derived from an EMBL/GenBank/DDBJ whole genome shotgun (WGS) entry which is preliminary data.</text>
</comment>
<proteinExistence type="predicted"/>
<organism evidence="1">
    <name type="scientific">Leucothrix mucor</name>
    <dbReference type="NCBI Taxonomy" id="45248"/>
    <lineage>
        <taxon>Bacteria</taxon>
        <taxon>Pseudomonadati</taxon>
        <taxon>Pseudomonadota</taxon>
        <taxon>Gammaproteobacteria</taxon>
        <taxon>Thiotrichales</taxon>
        <taxon>Thiotrichaceae</taxon>
        <taxon>Leucothrix</taxon>
    </lineage>
</organism>
<gene>
    <name evidence="1" type="ORF">ENJ51_01880</name>
</gene>
<accession>A0A7V2SXZ1</accession>
<sequence>MKYLFFILLVLLTACEERERDTKNLPWKTSVTESGAIQVLGITIGEMTLKELSIRLQKISDTALFETPKGELSIESYFGKTMIGLLEARIVVDLEVSDEFLNTERKYAKNRDSTPNNNWKYQLTTEGLAEVANKKIWRMAYLPTGQYEEKQIKFFGEPEEIIEVTKTAQYRLFPSKGIALLWDTDGSEIFYYVAPKDFLRLKESLPMEVVRPKAD</sequence>
<dbReference type="EMBL" id="DRMS01000073">
    <property type="protein sequence ID" value="HFC91542.1"/>
    <property type="molecule type" value="Genomic_DNA"/>
</dbReference>
<name>A0A7V2SXZ1_LEUMU</name>
<dbReference type="Proteomes" id="UP000885750">
    <property type="component" value="Unassembled WGS sequence"/>
</dbReference>